<evidence type="ECO:0000259" key="4">
    <source>
        <dbReference type="Pfam" id="PF00535"/>
    </source>
</evidence>
<dbReference type="InterPro" id="IPR029044">
    <property type="entry name" value="Nucleotide-diphossugar_trans"/>
</dbReference>
<dbReference type="KEGG" id="fmg:HYN48_06695"/>
<protein>
    <submittedName>
        <fullName evidence="5">Glycosyl transferase family 2</fullName>
    </submittedName>
</protein>
<sequence>MYCTLIICTFKRAGSLSNLLHSIAQQTLYPDEILVVDGSPDDETEKMIRANDFKNLTYFSVPPHLRGLTRQRNFGIDNISAKAQIVAFLDDDTVLMPDYFEQMNRTFEMHPDVSGVGGIALNENAWEEAPEGKIYNSKKFYCFDGHVYKESQRNVVRNYLGLASNLGPGKMPLFSHGRTCGFPITGRVYDADLLIGMSFAFRSEVVRAIRFSPYFEGYGLYEDADFSIRALRFGRNVIDTRLQLRHFHHPSGRPNHYRYGRMVVRNGYYVWRVRNPKPSFKARIKWHLITLLLAAIRLSNVLSGPEREAALKESAGRFAAWIQLTYNRPQRND</sequence>
<evidence type="ECO:0000313" key="6">
    <source>
        <dbReference type="Proteomes" id="UP000244193"/>
    </source>
</evidence>
<evidence type="ECO:0000313" key="5">
    <source>
        <dbReference type="EMBL" id="AWA29789.1"/>
    </source>
</evidence>
<organism evidence="5 6">
    <name type="scientific">Flavobacterium magnum</name>
    <dbReference type="NCBI Taxonomy" id="2162713"/>
    <lineage>
        <taxon>Bacteria</taxon>
        <taxon>Pseudomonadati</taxon>
        <taxon>Bacteroidota</taxon>
        <taxon>Flavobacteriia</taxon>
        <taxon>Flavobacteriales</taxon>
        <taxon>Flavobacteriaceae</taxon>
        <taxon>Flavobacterium</taxon>
    </lineage>
</organism>
<comment type="similarity">
    <text evidence="1">Belongs to the glycosyltransferase 2 family.</text>
</comment>
<keyword evidence="2" id="KW-0328">Glycosyltransferase</keyword>
<dbReference type="PANTHER" id="PTHR43179:SF12">
    <property type="entry name" value="GALACTOFURANOSYLTRANSFERASE GLFT2"/>
    <property type="match status" value="1"/>
</dbReference>
<dbReference type="AlphaFoldDB" id="A0A2S0RE37"/>
<dbReference type="GO" id="GO:0016757">
    <property type="term" value="F:glycosyltransferase activity"/>
    <property type="evidence" value="ECO:0007669"/>
    <property type="project" value="UniProtKB-KW"/>
</dbReference>
<proteinExistence type="inferred from homology"/>
<dbReference type="EMBL" id="CP028811">
    <property type="protein sequence ID" value="AWA29789.1"/>
    <property type="molecule type" value="Genomic_DNA"/>
</dbReference>
<evidence type="ECO:0000256" key="1">
    <source>
        <dbReference type="ARBA" id="ARBA00006739"/>
    </source>
</evidence>
<reference evidence="5 6" key="1">
    <citation type="submission" date="2018-04" db="EMBL/GenBank/DDBJ databases">
        <title>Genome sequencing of Flavobacterium sp. HYN0048.</title>
        <authorList>
            <person name="Yi H."/>
            <person name="Baek C."/>
        </authorList>
    </citation>
    <scope>NUCLEOTIDE SEQUENCE [LARGE SCALE GENOMIC DNA]</scope>
    <source>
        <strain evidence="5 6">HYN0048</strain>
    </source>
</reference>
<dbReference type="CDD" id="cd00761">
    <property type="entry name" value="Glyco_tranf_GTA_type"/>
    <property type="match status" value="1"/>
</dbReference>
<gene>
    <name evidence="5" type="ORF">HYN48_06695</name>
</gene>
<dbReference type="InterPro" id="IPR001173">
    <property type="entry name" value="Glyco_trans_2-like"/>
</dbReference>
<dbReference type="SUPFAM" id="SSF53448">
    <property type="entry name" value="Nucleotide-diphospho-sugar transferases"/>
    <property type="match status" value="1"/>
</dbReference>
<dbReference type="Pfam" id="PF00535">
    <property type="entry name" value="Glycos_transf_2"/>
    <property type="match status" value="1"/>
</dbReference>
<evidence type="ECO:0000256" key="2">
    <source>
        <dbReference type="ARBA" id="ARBA00022676"/>
    </source>
</evidence>
<dbReference type="PANTHER" id="PTHR43179">
    <property type="entry name" value="RHAMNOSYLTRANSFERASE WBBL"/>
    <property type="match status" value="1"/>
</dbReference>
<keyword evidence="3 5" id="KW-0808">Transferase</keyword>
<feature type="domain" description="Glycosyltransferase 2-like" evidence="4">
    <location>
        <begin position="5"/>
        <end position="128"/>
    </location>
</feature>
<dbReference type="Gene3D" id="3.90.550.10">
    <property type="entry name" value="Spore Coat Polysaccharide Biosynthesis Protein SpsA, Chain A"/>
    <property type="match status" value="1"/>
</dbReference>
<dbReference type="OrthoDB" id="1493960at2"/>
<evidence type="ECO:0000256" key="3">
    <source>
        <dbReference type="ARBA" id="ARBA00022679"/>
    </source>
</evidence>
<dbReference type="Proteomes" id="UP000244193">
    <property type="component" value="Chromosome"/>
</dbReference>
<accession>A0A2S0RE37</accession>
<keyword evidence="6" id="KW-1185">Reference proteome</keyword>
<name>A0A2S0RE37_9FLAO</name>